<sequence>MLIFSPLLSSSSIQSLKAVHGANLECEVLIEQLCCYLSYLNLMERCYVREAGEEENRPEAKQQVEEDAIEAEEEARLDAQAEEDEARPDGQAEEEARSDEEARTDARTEAVEPDAERHEDDACTEASILAPGPPFALLRGIKGSTSATYSVVYQYTDALWQNWRDHMLHEDKRAPAACGRRDGHNTESAEERTATALVLLDSCLSGTHISPFEMKNSLPEVQRILRGQDAAHPSTPAQPEQAAATVAMQQQHPLQTAIIDTI</sequence>
<proteinExistence type="predicted"/>
<keyword evidence="3" id="KW-1185">Reference proteome</keyword>
<feature type="compositionally biased region" description="Basic and acidic residues" evidence="1">
    <location>
        <begin position="99"/>
        <end position="121"/>
    </location>
</feature>
<feature type="compositionally biased region" description="Basic and acidic residues" evidence="1">
    <location>
        <begin position="52"/>
        <end position="64"/>
    </location>
</feature>
<reference evidence="2" key="1">
    <citation type="submission" date="2019-11" db="EMBL/GenBank/DDBJ databases">
        <authorList>
            <person name="Liu Y."/>
            <person name="Hou J."/>
            <person name="Li T.-Q."/>
            <person name="Guan C.-H."/>
            <person name="Wu X."/>
            <person name="Wu H.-Z."/>
            <person name="Ling F."/>
            <person name="Zhang R."/>
            <person name="Shi X.-G."/>
            <person name="Ren J.-P."/>
            <person name="Chen E.-F."/>
            <person name="Sun J.-M."/>
        </authorList>
    </citation>
    <scope>NUCLEOTIDE SEQUENCE</scope>
    <source>
        <strain evidence="2">Adult_tree_wgs_1</strain>
        <tissue evidence="2">Leaves</tissue>
    </source>
</reference>
<gene>
    <name evidence="2" type="ORF">RHSIM_Rhsim02G0150600</name>
</gene>
<protein>
    <submittedName>
        <fullName evidence="2">Uncharacterized protein</fullName>
    </submittedName>
</protein>
<dbReference type="OrthoDB" id="1733861at2759"/>
<feature type="compositionally biased region" description="Acidic residues" evidence="1">
    <location>
        <begin position="80"/>
        <end position="98"/>
    </location>
</feature>
<evidence type="ECO:0000256" key="1">
    <source>
        <dbReference type="SAM" id="MobiDB-lite"/>
    </source>
</evidence>
<feature type="region of interest" description="Disordered" evidence="1">
    <location>
        <begin position="52"/>
        <end position="127"/>
    </location>
</feature>
<comment type="caution">
    <text evidence="2">The sequence shown here is derived from an EMBL/GenBank/DDBJ whole genome shotgun (WGS) entry which is preliminary data.</text>
</comment>
<evidence type="ECO:0000313" key="3">
    <source>
        <dbReference type="Proteomes" id="UP000626092"/>
    </source>
</evidence>
<dbReference type="Proteomes" id="UP000626092">
    <property type="component" value="Unassembled WGS sequence"/>
</dbReference>
<dbReference type="EMBL" id="WJXA01000002">
    <property type="protein sequence ID" value="KAF7150669.1"/>
    <property type="molecule type" value="Genomic_DNA"/>
</dbReference>
<dbReference type="AlphaFoldDB" id="A0A834HGG5"/>
<accession>A0A834HGG5</accession>
<name>A0A834HGG5_RHOSS</name>
<organism evidence="2 3">
    <name type="scientific">Rhododendron simsii</name>
    <name type="common">Sims's rhododendron</name>
    <dbReference type="NCBI Taxonomy" id="118357"/>
    <lineage>
        <taxon>Eukaryota</taxon>
        <taxon>Viridiplantae</taxon>
        <taxon>Streptophyta</taxon>
        <taxon>Embryophyta</taxon>
        <taxon>Tracheophyta</taxon>
        <taxon>Spermatophyta</taxon>
        <taxon>Magnoliopsida</taxon>
        <taxon>eudicotyledons</taxon>
        <taxon>Gunneridae</taxon>
        <taxon>Pentapetalae</taxon>
        <taxon>asterids</taxon>
        <taxon>Ericales</taxon>
        <taxon>Ericaceae</taxon>
        <taxon>Ericoideae</taxon>
        <taxon>Rhodoreae</taxon>
        <taxon>Rhododendron</taxon>
    </lineage>
</organism>
<evidence type="ECO:0000313" key="2">
    <source>
        <dbReference type="EMBL" id="KAF7150669.1"/>
    </source>
</evidence>